<proteinExistence type="predicted"/>
<comment type="caution">
    <text evidence="1">The sequence shown here is derived from an EMBL/GenBank/DDBJ whole genome shotgun (WGS) entry which is preliminary data.</text>
</comment>
<evidence type="ECO:0000313" key="2">
    <source>
        <dbReference type="Proteomes" id="UP000526083"/>
    </source>
</evidence>
<evidence type="ECO:0000313" key="1">
    <source>
        <dbReference type="EMBL" id="MBA8815757.1"/>
    </source>
</evidence>
<organism evidence="1 2">
    <name type="scientific">Microbacterium halimionae</name>
    <dbReference type="NCBI Taxonomy" id="1526413"/>
    <lineage>
        <taxon>Bacteria</taxon>
        <taxon>Bacillati</taxon>
        <taxon>Actinomycetota</taxon>
        <taxon>Actinomycetes</taxon>
        <taxon>Micrococcales</taxon>
        <taxon>Microbacteriaceae</taxon>
        <taxon>Microbacterium</taxon>
    </lineage>
</organism>
<dbReference type="EMBL" id="JACGWY010000001">
    <property type="protein sequence ID" value="MBA8815757.1"/>
    <property type="molecule type" value="Genomic_DNA"/>
</dbReference>
<name>A0A7W3PLB2_9MICO</name>
<dbReference type="RefSeq" id="WP_167048788.1">
    <property type="nucleotide sequence ID" value="NZ_JAAOZB010000002.1"/>
</dbReference>
<dbReference type="Proteomes" id="UP000526083">
    <property type="component" value="Unassembled WGS sequence"/>
</dbReference>
<reference evidence="1 2" key="1">
    <citation type="submission" date="2020-07" db="EMBL/GenBank/DDBJ databases">
        <title>Sequencing the genomes of 1000 actinobacteria strains.</title>
        <authorList>
            <person name="Klenk H.-P."/>
        </authorList>
    </citation>
    <scope>NUCLEOTIDE SEQUENCE [LARGE SCALE GENOMIC DNA]</scope>
    <source>
        <strain evidence="1 2">DSM 27576</strain>
    </source>
</reference>
<gene>
    <name evidence="1" type="ORF">FHX48_000809</name>
</gene>
<dbReference type="AlphaFoldDB" id="A0A7W3PLB2"/>
<sequence>MADLARYLPLSQREPSDSTEVSSDRRTQISELVAEAARLLEHAPNGSAAELAETFVREAKLGKGIRDSSDVSSAKDVAECAVQVREGPKRRVRHLADALRALLVLAAAVDMTPHVPVLTSGAVALFASGRAPLERRAAISGHTVSATDAEWSFGAGPVISASALHIAAFLLGASDVPPRRPVSP</sequence>
<accession>A0A7W3PLB2</accession>
<keyword evidence="2" id="KW-1185">Reference proteome</keyword>
<protein>
    <submittedName>
        <fullName evidence="1">Uncharacterized protein</fullName>
    </submittedName>
</protein>